<feature type="transmembrane region" description="Helical" evidence="11">
    <location>
        <begin position="132"/>
        <end position="153"/>
    </location>
</feature>
<dbReference type="InterPro" id="IPR044644">
    <property type="entry name" value="DinF-like"/>
</dbReference>
<dbReference type="PANTHER" id="PTHR43298">
    <property type="entry name" value="MULTIDRUG RESISTANCE PROTEIN NORM-RELATED"/>
    <property type="match status" value="1"/>
</dbReference>
<sequence>MKIDLSFNAINKLAVPALIAGIAEPIISATDLAIIGNLPEHSVEAASAVGIVVFFLNFLIWTLGQSRSAISSIISQYLGAGKLDEVKNLPMQAMLIVFVISVVILGITYPFARDIFSWYKAKGLVLDYCVDYYQIRALGFPLILITFAIIGTFRGLQNTYYPMLVALTGLVLNIGLDFLLVFGVEGFVEPMGLPGAAWASVVSQVVMVVMAFYLLYTKTDILFRLQFPFNKEIKNLLIMIFNLFVRTLALNIAINLAMRYATGYGETYSNAYSIAINLWFICAFVIDGYASAGNMLAGRLLGANDYVNLNLLRKKLTKYGLTVGILLFLVLGVLYLPIGRLYSNNPEVRSVFYNSFWLTIAMQPLCAIAFIYDGMYKGMGRMKKLRNLLLISTFLGFIPVLYFSDYLGLKLHGIWLAFVVWIFIRGLILKIDFKKVYVN</sequence>
<feature type="transmembrane region" description="Helical" evidence="11">
    <location>
        <begin position="350"/>
        <end position="373"/>
    </location>
</feature>
<keyword evidence="8" id="KW-0406">Ion transport</keyword>
<feature type="transmembrane region" description="Helical" evidence="11">
    <location>
        <begin position="45"/>
        <end position="64"/>
    </location>
</feature>
<dbReference type="NCBIfam" id="TIGR00797">
    <property type="entry name" value="matE"/>
    <property type="match status" value="1"/>
</dbReference>
<evidence type="ECO:0000256" key="4">
    <source>
        <dbReference type="ARBA" id="ARBA00022449"/>
    </source>
</evidence>
<keyword evidence="6 11" id="KW-0812">Transmembrane</keyword>
<dbReference type="InterPro" id="IPR002528">
    <property type="entry name" value="MATE_fam"/>
</dbReference>
<gene>
    <name evidence="12" type="ORF">ACFQ1O_10070</name>
</gene>
<evidence type="ECO:0000256" key="7">
    <source>
        <dbReference type="ARBA" id="ARBA00022989"/>
    </source>
</evidence>
<name>A0ABW3I3G4_9FLAO</name>
<evidence type="ECO:0000256" key="9">
    <source>
        <dbReference type="ARBA" id="ARBA00023136"/>
    </source>
</evidence>
<feature type="transmembrane region" description="Helical" evidence="11">
    <location>
        <begin position="270"/>
        <end position="290"/>
    </location>
</feature>
<keyword evidence="7 11" id="KW-1133">Transmembrane helix</keyword>
<feature type="transmembrane region" description="Helical" evidence="11">
    <location>
        <begin position="409"/>
        <end position="428"/>
    </location>
</feature>
<evidence type="ECO:0000313" key="12">
    <source>
        <dbReference type="EMBL" id="MFD0964350.1"/>
    </source>
</evidence>
<evidence type="ECO:0000256" key="3">
    <source>
        <dbReference type="ARBA" id="ARBA00022448"/>
    </source>
</evidence>
<comment type="caution">
    <text evidence="12">The sequence shown here is derived from an EMBL/GenBank/DDBJ whole genome shotgun (WGS) entry which is preliminary data.</text>
</comment>
<evidence type="ECO:0000313" key="13">
    <source>
        <dbReference type="Proteomes" id="UP001596997"/>
    </source>
</evidence>
<dbReference type="EMBL" id="JBHTJM010000009">
    <property type="protein sequence ID" value="MFD0964350.1"/>
    <property type="molecule type" value="Genomic_DNA"/>
</dbReference>
<dbReference type="Proteomes" id="UP001596997">
    <property type="component" value="Unassembled WGS sequence"/>
</dbReference>
<feature type="transmembrane region" description="Helical" evidence="11">
    <location>
        <begin position="385"/>
        <end position="403"/>
    </location>
</feature>
<comment type="similarity">
    <text evidence="2">Belongs to the multi antimicrobial extrusion (MATE) (TC 2.A.66.1) family.</text>
</comment>
<dbReference type="Pfam" id="PF01554">
    <property type="entry name" value="MatE"/>
    <property type="match status" value="2"/>
</dbReference>
<dbReference type="CDD" id="cd13136">
    <property type="entry name" value="MATE_DinF_like"/>
    <property type="match status" value="1"/>
</dbReference>
<feature type="transmembrane region" description="Helical" evidence="11">
    <location>
        <begin position="236"/>
        <end position="258"/>
    </location>
</feature>
<protein>
    <recommendedName>
        <fullName evidence="10">Multidrug-efflux transporter</fullName>
    </recommendedName>
</protein>
<evidence type="ECO:0000256" key="11">
    <source>
        <dbReference type="SAM" id="Phobius"/>
    </source>
</evidence>
<keyword evidence="4" id="KW-0050">Antiport</keyword>
<dbReference type="InterPro" id="IPR048279">
    <property type="entry name" value="MdtK-like"/>
</dbReference>
<evidence type="ECO:0000256" key="6">
    <source>
        <dbReference type="ARBA" id="ARBA00022692"/>
    </source>
</evidence>
<evidence type="ECO:0000256" key="8">
    <source>
        <dbReference type="ARBA" id="ARBA00023065"/>
    </source>
</evidence>
<evidence type="ECO:0000256" key="5">
    <source>
        <dbReference type="ARBA" id="ARBA00022475"/>
    </source>
</evidence>
<comment type="subcellular location">
    <subcellularLocation>
        <location evidence="1">Cell membrane</location>
        <topology evidence="1">Multi-pass membrane protein</topology>
    </subcellularLocation>
</comment>
<dbReference type="PANTHER" id="PTHR43298:SF2">
    <property type="entry name" value="FMN_FAD EXPORTER YEEO-RELATED"/>
    <property type="match status" value="1"/>
</dbReference>
<accession>A0ABW3I3G4</accession>
<feature type="transmembrane region" description="Helical" evidence="11">
    <location>
        <begin position="319"/>
        <end position="338"/>
    </location>
</feature>
<dbReference type="InterPro" id="IPR050222">
    <property type="entry name" value="MATE_MdtK"/>
</dbReference>
<organism evidence="12 13">
    <name type="scientific">Pseudofulvibacter geojedonensis</name>
    <dbReference type="NCBI Taxonomy" id="1123758"/>
    <lineage>
        <taxon>Bacteria</taxon>
        <taxon>Pseudomonadati</taxon>
        <taxon>Bacteroidota</taxon>
        <taxon>Flavobacteriia</taxon>
        <taxon>Flavobacteriales</taxon>
        <taxon>Flavobacteriaceae</taxon>
        <taxon>Pseudofulvibacter</taxon>
    </lineage>
</organism>
<reference evidence="13" key="1">
    <citation type="journal article" date="2019" name="Int. J. Syst. Evol. Microbiol.">
        <title>The Global Catalogue of Microorganisms (GCM) 10K type strain sequencing project: providing services to taxonomists for standard genome sequencing and annotation.</title>
        <authorList>
            <consortium name="The Broad Institute Genomics Platform"/>
            <consortium name="The Broad Institute Genome Sequencing Center for Infectious Disease"/>
            <person name="Wu L."/>
            <person name="Ma J."/>
        </authorList>
    </citation>
    <scope>NUCLEOTIDE SEQUENCE [LARGE SCALE GENOMIC DNA]</scope>
    <source>
        <strain evidence="13">CCUG 62114</strain>
    </source>
</reference>
<evidence type="ECO:0000256" key="10">
    <source>
        <dbReference type="ARBA" id="ARBA00031636"/>
    </source>
</evidence>
<evidence type="ECO:0000256" key="2">
    <source>
        <dbReference type="ARBA" id="ARBA00010199"/>
    </source>
</evidence>
<keyword evidence="9 11" id="KW-0472">Membrane</keyword>
<dbReference type="RefSeq" id="WP_377715899.1">
    <property type="nucleotide sequence ID" value="NZ_JBHTJM010000009.1"/>
</dbReference>
<keyword evidence="5" id="KW-1003">Cell membrane</keyword>
<feature type="transmembrane region" description="Helical" evidence="11">
    <location>
        <begin position="160"/>
        <end position="184"/>
    </location>
</feature>
<feature type="transmembrane region" description="Helical" evidence="11">
    <location>
        <begin position="93"/>
        <end position="112"/>
    </location>
</feature>
<evidence type="ECO:0000256" key="1">
    <source>
        <dbReference type="ARBA" id="ARBA00004651"/>
    </source>
</evidence>
<dbReference type="PIRSF" id="PIRSF006603">
    <property type="entry name" value="DinF"/>
    <property type="match status" value="1"/>
</dbReference>
<keyword evidence="3" id="KW-0813">Transport</keyword>
<proteinExistence type="inferred from homology"/>
<keyword evidence="13" id="KW-1185">Reference proteome</keyword>
<feature type="transmembrane region" description="Helical" evidence="11">
    <location>
        <begin position="196"/>
        <end position="216"/>
    </location>
</feature>